<feature type="coiled-coil region" evidence="1">
    <location>
        <begin position="222"/>
        <end position="290"/>
    </location>
</feature>
<organism evidence="3 4">
    <name type="scientific">Herbaspirillum seropedicae (strain SmR1)</name>
    <dbReference type="NCBI Taxonomy" id="757424"/>
    <lineage>
        <taxon>Bacteria</taxon>
        <taxon>Pseudomonadati</taxon>
        <taxon>Pseudomonadota</taxon>
        <taxon>Betaproteobacteria</taxon>
        <taxon>Burkholderiales</taxon>
        <taxon>Oxalobacteraceae</taxon>
        <taxon>Herbaspirillum</taxon>
    </lineage>
</organism>
<gene>
    <name evidence="3" type="ordered locus">Hsero_0831</name>
</gene>
<feature type="region of interest" description="Disordered" evidence="2">
    <location>
        <begin position="743"/>
        <end position="808"/>
    </location>
</feature>
<protein>
    <submittedName>
        <fullName evidence="3">Uncharacterized protein</fullName>
    </submittedName>
</protein>
<feature type="region of interest" description="Disordered" evidence="2">
    <location>
        <begin position="182"/>
        <end position="220"/>
    </location>
</feature>
<feature type="compositionally biased region" description="Basic and acidic residues" evidence="2">
    <location>
        <begin position="191"/>
        <end position="212"/>
    </location>
</feature>
<feature type="region of interest" description="Disordered" evidence="2">
    <location>
        <begin position="945"/>
        <end position="1131"/>
    </location>
</feature>
<feature type="coiled-coil region" evidence="1">
    <location>
        <begin position="152"/>
        <end position="179"/>
    </location>
</feature>
<feature type="compositionally biased region" description="Acidic residues" evidence="2">
    <location>
        <begin position="458"/>
        <end position="467"/>
    </location>
</feature>
<feature type="compositionally biased region" description="Low complexity" evidence="2">
    <location>
        <begin position="779"/>
        <end position="808"/>
    </location>
</feature>
<feature type="compositionally biased region" description="Basic and acidic residues" evidence="2">
    <location>
        <begin position="1094"/>
        <end position="1117"/>
    </location>
</feature>
<keyword evidence="4" id="KW-1185">Reference proteome</keyword>
<dbReference type="EMBL" id="CP002039">
    <property type="protein sequence ID" value="ADJ62350.1"/>
    <property type="molecule type" value="Genomic_DNA"/>
</dbReference>
<feature type="compositionally biased region" description="Low complexity" evidence="2">
    <location>
        <begin position="1049"/>
        <end position="1062"/>
    </location>
</feature>
<dbReference type="HOGENOM" id="CLU_248311_0_0_4"/>
<dbReference type="KEGG" id="hse:Hsero_0831"/>
<feature type="compositionally biased region" description="Polar residues" evidence="2">
    <location>
        <begin position="587"/>
        <end position="598"/>
    </location>
</feature>
<evidence type="ECO:0000256" key="1">
    <source>
        <dbReference type="SAM" id="Coils"/>
    </source>
</evidence>
<feature type="compositionally biased region" description="Basic and acidic residues" evidence="2">
    <location>
        <begin position="1004"/>
        <end position="1017"/>
    </location>
</feature>
<evidence type="ECO:0000313" key="4">
    <source>
        <dbReference type="Proteomes" id="UP000000329"/>
    </source>
</evidence>
<accession>D8J013</accession>
<feature type="compositionally biased region" description="Basic and acidic residues" evidence="2">
    <location>
        <begin position="983"/>
        <end position="992"/>
    </location>
</feature>
<evidence type="ECO:0000256" key="2">
    <source>
        <dbReference type="SAM" id="MobiDB-lite"/>
    </source>
</evidence>
<sequence>MASGPGGIPHPDGSPIMVSALSTKSQTLYDARVEYSELAARKIREDVPKKQYILSGSLKEYAKRGPNENQWVERYCNLIVAKAGLKPLIETADKELAAIGTQWWTEQRMLDHIGEQLDGFTALRTIPDACRRLYERIDMEAVLAEAHRHSGIKQSNAELRSYREEKQDCKASLLRLQSQLDALSNPPAASERSRTKDKRSQRSEAPSRSELHRQKKSLRTRIEARQADIAALDNMLAETQRKLDEQYAALAPKQLELATLIGALAAAGMAEEEQMAITGLLRQLDDYTERHDKTTSLLDHGNMPPFIQPTGEIVFSAGPHSAQQLQDLLDHVSDELKVAKQLLETELDRLDLHVKDGSEQRRGRIAPRRSHYRLEQLNSIYAHPDLQHLQLQGQDDAADLPGALRFSRVAASLPAPEERDEELLPEAEHGHENANEQGTEKGKEKTLPAPALLHPREEDDESSEDEARDGLDDGPAQRLLTAPAPAVSDALVPFADAASLTVSAPQALRKPEPSAAGVIQVRDLATVAPPPNRLPAVETFSVQPASIMSGMRLALMAPPAPEPAPEPVAAATIAVLPTRRTERTKAASGSVSRTSGKTKPSAEASKKDSSKAAEKVSKSSSSIEPAKVAAPLNAVEPQAASTSVLLLPEPEERTGVYHFGSADLDWDWQEMTVEFRVPAPLPQAPQDAIELATLRDNGRQRTISDTAYEEPQAIPAPTPAVTAEQASSSYGFTARELREQGRSATLPDLRTPAADTAADAPPPQRRATAPQTKDEKTHASANANANAGVQAAPQAQATSAQSPPAGAQAMPPPPLYYAVPVPVQVPVAMPVAVPVAVPAFVLPPDPRVPWWATGTIDALPPTMRFALMQAAMRNEYCTSVWHMDMSYPSSGKVKLYYVVRDNIPATSSFQLSPPGTPNPIVYTVHPGNPYCHVMEILPPRPVYAPAPEFPQAPPPQPRSMPSARAADPGASAGIFTHPSTDPRSPRYVDPKRTGAFQTESPPESARRPRARADRPSFDTRPAAARADERAGPSSRHSRSHRYGREQARTNTSTKAKTSGTSGRKTREAPTPDEFWEEQARHRSHTSRSKHSRHDRQAREEREQKQDRRERRGPREGVHQPQAGYQADMRPSQVEVDVEEEPIIIDIAAIDVGSHAPLQVLGTALPKEARARALKEELELRAKEGLPPPRHPEREVPLTDEQVNNAIDKMLNDPGDLNNPDFKDAKPSLARAEAIVNALTEMGFDLGRLNDLHVDLGYLWNKGERDTRRAQLGLVSDISKVEPPPAFAAAFAALCDRLMENERKANAQQYDKMTPQAREAALAAKRAEFEAADHAPYMDYLRQRYAKVFSFEMDQPMLKAMWTRVRHKLSTKVNELAAAAVTGSATFQAYGQAQRQRLQHHLSLQKNGLSEAGIDSDPGFRKVFDERLEQKLRALAQSEPEKMSTPEKRQAQRSNLSNMLLGSEGLALHEQYLLESEFGAVLRPVKQQLAANTWTSVMHRLASDIEVSP</sequence>
<keyword evidence="1" id="KW-0175">Coiled coil</keyword>
<reference evidence="3 4" key="1">
    <citation type="submission" date="2010-04" db="EMBL/GenBank/DDBJ databases">
        <title>The genome of Herbaspirillum seropedicae SmR1, an endophytic, nitrogen-fixing, plant-growth promoting beta-Proteobacteria.</title>
        <authorList>
            <person name="Pedrosa F.O."/>
            <person name="Monteiro R.A."/>
            <person name="Wassem R."/>
            <person name="Cruz L.M."/>
            <person name="Ayub R.A."/>
            <person name="Colauto N.B."/>
            <person name="Fernandez M.A."/>
            <person name="Fungaro M.H.P."/>
            <person name="Grisard E.C."/>
            <person name="Hungria M."/>
            <person name="Madeira H.M.F."/>
            <person name="Nodari R.O."/>
            <person name="Osaku C.A."/>
            <person name="Petzl-Erler M.L."/>
            <person name="Terenzi H."/>
            <person name="Vieira L.G.E."/>
            <person name="Almeida M.I.M."/>
            <person name="Alves L.R."/>
            <person name="Arantes O.M.N."/>
            <person name="Balsanelli E."/>
            <person name="Barcellos F.G."/>
            <person name="Baura V.A."/>
            <person name="Binde D.R."/>
            <person name="Campo R.J."/>
            <person name="Chubatsu L.S."/>
            <person name="Chueire L.M.O."/>
            <person name="Ciferri R.R."/>
            <person name="Correa L.C."/>
            <person name="da Conceicao Silva J.L."/>
            <person name="Dabul A.N.G."/>
            <person name="Dambros B.P."/>
            <person name="Faoro H."/>
            <person name="Favetti A."/>
            <person name="Friedermann G."/>
            <person name="Furlaneto M.C."/>
            <person name="Gasques L.S."/>
            <person name="Gimenes C.C.T."/>
            <person name="Gioppo N.M.R."/>
            <person name="Glienke-Blanco C."/>
            <person name="Godoy L.P."/>
            <person name="Guerra M.P."/>
            <person name="Karp S."/>
            <person name="Kava-Cordeiro V."/>
            <person name="Margarido V.P."/>
            <person name="Mathioni S.M."/>
            <person name="Menck-Soares M.A."/>
            <person name="Murace N.K."/>
            <person name="Nicolas M.F."/>
            <person name="Oliveira C.E.C."/>
            <person name="Pagnan N.A.B."/>
            <person name="Pamphile J.A."/>
            <person name="Patussi E.V."/>
            <person name="Pereira L.F.P."/>
            <person name="Pereira-Ferrari L."/>
            <person name="Pinto F.G.S."/>
            <person name="Precoma C."/>
            <person name="Prioli A.J."/>
            <person name="Prioli S.M.A.P."/>
            <person name="Raittz R.T."/>
            <person name="Ramos H.J.O."/>
            <person name="Ribeiro E.M.S.F."/>
            <person name="Rigo L.U."/>
            <person name="Rocha C.L.M.S.C."/>
            <person name="Rocha S.N."/>
            <person name="Santos K."/>
            <person name="Satori D."/>
            <person name="Silva A.G."/>
            <person name="Simao R.C.G."/>
            <person name="Soares M.A.M."/>
            <person name="Souza E.M."/>
            <person name="Steffens M.B.R."/>
            <person name="Steindel M."/>
            <person name="Tadra-Sfeir M.Z."/>
            <person name="Takahashi E.K."/>
            <person name="Torres R.A."/>
            <person name="Valle J.S."/>
            <person name="Vernal J.I."/>
            <person name="Vilas-Boas L.A."/>
            <person name="Watanabe M.A.E."/>
            <person name="Weiss V.A."/>
            <person name="Yates M.A."/>
            <person name="Souza E.M."/>
        </authorList>
    </citation>
    <scope>NUCLEOTIDE SEQUENCE [LARGE SCALE GENOMIC DNA]</scope>
    <source>
        <strain evidence="3 4">SmR1</strain>
    </source>
</reference>
<feature type="compositionally biased region" description="Basic and acidic residues" evidence="2">
    <location>
        <begin position="604"/>
        <end position="617"/>
    </location>
</feature>
<evidence type="ECO:0000313" key="3">
    <source>
        <dbReference type="EMBL" id="ADJ62350.1"/>
    </source>
</evidence>
<feature type="compositionally biased region" description="Low complexity" evidence="2">
    <location>
        <begin position="751"/>
        <end position="771"/>
    </location>
</feature>
<feature type="compositionally biased region" description="Pro residues" evidence="2">
    <location>
        <begin position="945"/>
        <end position="958"/>
    </location>
</feature>
<proteinExistence type="predicted"/>
<dbReference type="Proteomes" id="UP000000329">
    <property type="component" value="Chromosome"/>
</dbReference>
<name>D8J013_HERSS</name>
<dbReference type="STRING" id="757424.Hsero_0831"/>
<feature type="compositionally biased region" description="Basic residues" evidence="2">
    <location>
        <begin position="1081"/>
        <end position="1093"/>
    </location>
</feature>
<feature type="region of interest" description="Disordered" evidence="2">
    <location>
        <begin position="575"/>
        <end position="626"/>
    </location>
</feature>
<feature type="region of interest" description="Disordered" evidence="2">
    <location>
        <begin position="412"/>
        <end position="478"/>
    </location>
</feature>
<feature type="compositionally biased region" description="Basic and acidic residues" evidence="2">
    <location>
        <begin position="426"/>
        <end position="446"/>
    </location>
</feature>